<name>A0A2H3BLV4_9AGAR</name>
<keyword evidence="3" id="KW-1185">Reference proteome</keyword>
<sequence length="258" mass="29855">MERLASSDARFLVSSSPVRSEEILPHPDVTQISPTVPHYTDLTRSIPSTVLEENLQIALCESQAREQYWKSRTVDLQSGFVLQELYCKKVRRQLAQKEKRNGKGRSQRLNGDGMPRLLTSNDFYDRVIDHEETAIREEEEKAARRDARESRSKAMALWRKKDDQRKARNKKKMEQWEKDVHLWEAERDLAKVERRRRHWNKPPKPKAEKSAPKPKAQSNDTSTQSAGAGLDAENDSEVIDLPDDEDQWETSDSGSEED</sequence>
<gene>
    <name evidence="2" type="ORF">ARMSODRAFT_995310</name>
</gene>
<evidence type="ECO:0000313" key="2">
    <source>
        <dbReference type="EMBL" id="PBK69894.1"/>
    </source>
</evidence>
<feature type="region of interest" description="Disordered" evidence="1">
    <location>
        <begin position="135"/>
        <end position="175"/>
    </location>
</feature>
<dbReference type="EMBL" id="KZ293428">
    <property type="protein sequence ID" value="PBK69894.1"/>
    <property type="molecule type" value="Genomic_DNA"/>
</dbReference>
<evidence type="ECO:0000256" key="1">
    <source>
        <dbReference type="SAM" id="MobiDB-lite"/>
    </source>
</evidence>
<feature type="compositionally biased region" description="Acidic residues" evidence="1">
    <location>
        <begin position="232"/>
        <end position="258"/>
    </location>
</feature>
<feature type="compositionally biased region" description="Polar residues" evidence="1">
    <location>
        <begin position="217"/>
        <end position="226"/>
    </location>
</feature>
<protein>
    <submittedName>
        <fullName evidence="2">Uncharacterized protein</fullName>
    </submittedName>
</protein>
<dbReference type="Proteomes" id="UP000218334">
    <property type="component" value="Unassembled WGS sequence"/>
</dbReference>
<feature type="compositionally biased region" description="Basic residues" evidence="1">
    <location>
        <begin position="193"/>
        <end position="204"/>
    </location>
</feature>
<dbReference type="AlphaFoldDB" id="A0A2H3BLV4"/>
<organism evidence="2 3">
    <name type="scientific">Armillaria solidipes</name>
    <dbReference type="NCBI Taxonomy" id="1076256"/>
    <lineage>
        <taxon>Eukaryota</taxon>
        <taxon>Fungi</taxon>
        <taxon>Dikarya</taxon>
        <taxon>Basidiomycota</taxon>
        <taxon>Agaricomycotina</taxon>
        <taxon>Agaricomycetes</taxon>
        <taxon>Agaricomycetidae</taxon>
        <taxon>Agaricales</taxon>
        <taxon>Marasmiineae</taxon>
        <taxon>Physalacriaceae</taxon>
        <taxon>Armillaria</taxon>
    </lineage>
</organism>
<feature type="region of interest" description="Disordered" evidence="1">
    <location>
        <begin position="191"/>
        <end position="258"/>
    </location>
</feature>
<feature type="compositionally biased region" description="Basic and acidic residues" evidence="1">
    <location>
        <begin position="135"/>
        <end position="152"/>
    </location>
</feature>
<reference evidence="3" key="1">
    <citation type="journal article" date="2017" name="Nat. Ecol. Evol.">
        <title>Genome expansion and lineage-specific genetic innovations in the forest pathogenic fungi Armillaria.</title>
        <authorList>
            <person name="Sipos G."/>
            <person name="Prasanna A.N."/>
            <person name="Walter M.C."/>
            <person name="O'Connor E."/>
            <person name="Balint B."/>
            <person name="Krizsan K."/>
            <person name="Kiss B."/>
            <person name="Hess J."/>
            <person name="Varga T."/>
            <person name="Slot J."/>
            <person name="Riley R."/>
            <person name="Boka B."/>
            <person name="Rigling D."/>
            <person name="Barry K."/>
            <person name="Lee J."/>
            <person name="Mihaltcheva S."/>
            <person name="LaButti K."/>
            <person name="Lipzen A."/>
            <person name="Waldron R."/>
            <person name="Moloney N.M."/>
            <person name="Sperisen C."/>
            <person name="Kredics L."/>
            <person name="Vagvoelgyi C."/>
            <person name="Patrignani A."/>
            <person name="Fitzpatrick D."/>
            <person name="Nagy I."/>
            <person name="Doyle S."/>
            <person name="Anderson J.B."/>
            <person name="Grigoriev I.V."/>
            <person name="Gueldener U."/>
            <person name="Muensterkoetter M."/>
            <person name="Nagy L.G."/>
        </authorList>
    </citation>
    <scope>NUCLEOTIDE SEQUENCE [LARGE SCALE GENOMIC DNA]</scope>
    <source>
        <strain evidence="3">28-4</strain>
    </source>
</reference>
<feature type="region of interest" description="Disordered" evidence="1">
    <location>
        <begin position="96"/>
        <end position="117"/>
    </location>
</feature>
<dbReference type="STRING" id="1076256.A0A2H3BLV4"/>
<feature type="compositionally biased region" description="Basic and acidic residues" evidence="1">
    <location>
        <begin position="159"/>
        <end position="175"/>
    </location>
</feature>
<accession>A0A2H3BLV4</accession>
<evidence type="ECO:0000313" key="3">
    <source>
        <dbReference type="Proteomes" id="UP000218334"/>
    </source>
</evidence>
<proteinExistence type="predicted"/>